<evidence type="ECO:0000256" key="3">
    <source>
        <dbReference type="ARBA" id="ARBA00022833"/>
    </source>
</evidence>
<dbReference type="PROSITE" id="PS00518">
    <property type="entry name" value="ZF_RING_1"/>
    <property type="match status" value="1"/>
</dbReference>
<dbReference type="SMART" id="SM00184">
    <property type="entry name" value="RING"/>
    <property type="match status" value="1"/>
</dbReference>
<feature type="compositionally biased region" description="Polar residues" evidence="5">
    <location>
        <begin position="230"/>
        <end position="249"/>
    </location>
</feature>
<feature type="compositionally biased region" description="Basic residues" evidence="5">
    <location>
        <begin position="24"/>
        <end position="40"/>
    </location>
</feature>
<evidence type="ECO:0000256" key="4">
    <source>
        <dbReference type="PROSITE-ProRule" id="PRU00175"/>
    </source>
</evidence>
<dbReference type="PROSITE" id="PS50089">
    <property type="entry name" value="ZF_RING_2"/>
    <property type="match status" value="1"/>
</dbReference>
<accession>A0A9P1ENI8</accession>
<evidence type="ECO:0000313" key="8">
    <source>
        <dbReference type="Proteomes" id="UP001152484"/>
    </source>
</evidence>
<gene>
    <name evidence="7" type="ORF">CEURO_LOCUS21242</name>
</gene>
<dbReference type="SUPFAM" id="SSF57850">
    <property type="entry name" value="RING/U-box"/>
    <property type="match status" value="1"/>
</dbReference>
<dbReference type="GO" id="GO:0008270">
    <property type="term" value="F:zinc ion binding"/>
    <property type="evidence" value="ECO:0007669"/>
    <property type="project" value="UniProtKB-KW"/>
</dbReference>
<dbReference type="Proteomes" id="UP001152484">
    <property type="component" value="Unassembled WGS sequence"/>
</dbReference>
<keyword evidence="2 4" id="KW-0863">Zinc-finger</keyword>
<dbReference type="InterPro" id="IPR017907">
    <property type="entry name" value="Znf_RING_CS"/>
</dbReference>
<evidence type="ECO:0000256" key="5">
    <source>
        <dbReference type="SAM" id="MobiDB-lite"/>
    </source>
</evidence>
<dbReference type="InterPro" id="IPR013083">
    <property type="entry name" value="Znf_RING/FYVE/PHD"/>
</dbReference>
<reference evidence="7" key="1">
    <citation type="submission" date="2022-07" db="EMBL/GenBank/DDBJ databases">
        <authorList>
            <person name="Macas J."/>
            <person name="Novak P."/>
            <person name="Neumann P."/>
        </authorList>
    </citation>
    <scope>NUCLEOTIDE SEQUENCE</scope>
</reference>
<dbReference type="InterPro" id="IPR001841">
    <property type="entry name" value="Znf_RING"/>
</dbReference>
<feature type="compositionally biased region" description="Basic and acidic residues" evidence="5">
    <location>
        <begin position="263"/>
        <end position="284"/>
    </location>
</feature>
<feature type="compositionally biased region" description="Polar residues" evidence="5">
    <location>
        <begin position="297"/>
        <end position="310"/>
    </location>
</feature>
<comment type="caution">
    <text evidence="7">The sequence shown here is derived from an EMBL/GenBank/DDBJ whole genome shotgun (WGS) entry which is preliminary data.</text>
</comment>
<feature type="compositionally biased region" description="Acidic residues" evidence="5">
    <location>
        <begin position="88"/>
        <end position="100"/>
    </location>
</feature>
<dbReference type="Gene3D" id="3.30.40.10">
    <property type="entry name" value="Zinc/RING finger domain, C3HC4 (zinc finger)"/>
    <property type="match status" value="1"/>
</dbReference>
<feature type="domain" description="RING-type" evidence="6">
    <location>
        <begin position="118"/>
        <end position="158"/>
    </location>
</feature>
<proteinExistence type="predicted"/>
<keyword evidence="1" id="KW-0479">Metal-binding</keyword>
<dbReference type="CDD" id="cd16531">
    <property type="entry name" value="RING-HC_RING1-like"/>
    <property type="match status" value="1"/>
</dbReference>
<dbReference type="PANTHER" id="PTHR46537:SF1">
    <property type="entry name" value="E3 UBIQUITIN-PROTEIN LIGASE RING1B-RELATED"/>
    <property type="match status" value="1"/>
</dbReference>
<feature type="region of interest" description="Disordered" evidence="5">
    <location>
        <begin position="1"/>
        <end position="100"/>
    </location>
</feature>
<sequence length="500" mass="56558">MPAQKRYSSNYHEEDEDDSFSQTQHRRNQRRGGKQSRRRGGGAERIQQAPEEEQVQQQIQEGAEEQERLQLEEQMPNHDHESIRQSSEEDSDESGTDPEDFDELISVSRSAIRSNVQCPICLGIIKRTRVVMGCQHRFCRECIDKSMRLGNNECPACRIHCASRRSLRDDPGFDALIKAIYPDVEKYEEEELVFHEDEMALNQQIQASIAQVCQRQSEALNKRRKLNKEPITTSITSTPKGSRKYQNAYSRRRRRSNQTAEPQHSDHHESEGDPDHKSPSDKHGTPVKPTRRPAGTPSDQTYHASSSATINPGEDGYMETSTDRIGENQEDDSPVLKPEAFTWGRGGMRSHIRHGNSSSSRNVHANRLSKLTNSPKTGHINSDCQQDSHVQLVPINVEDTPGLDKPSLCRDSKLSINDIREHSHIAGEVKVLGEEYIETIPLEEKGTECRAMLNPSNSKSELQSMQGKESLAVISSNYFHSTKDLALGYMQNKTNMCALD</sequence>
<feature type="compositionally biased region" description="Polar residues" evidence="5">
    <location>
        <begin position="1"/>
        <end position="10"/>
    </location>
</feature>
<dbReference type="OrthoDB" id="337575at2759"/>
<dbReference type="InterPro" id="IPR044592">
    <property type="entry name" value="RING1A/B"/>
</dbReference>
<keyword evidence="8" id="KW-1185">Reference proteome</keyword>
<dbReference type="EMBL" id="CAMAPE010000070">
    <property type="protein sequence ID" value="CAH9116624.1"/>
    <property type="molecule type" value="Genomic_DNA"/>
</dbReference>
<keyword evidence="3" id="KW-0862">Zinc</keyword>
<evidence type="ECO:0000256" key="1">
    <source>
        <dbReference type="ARBA" id="ARBA00022723"/>
    </source>
</evidence>
<protein>
    <recommendedName>
        <fullName evidence="6">RING-type domain-containing protein</fullName>
    </recommendedName>
</protein>
<evidence type="ECO:0000256" key="2">
    <source>
        <dbReference type="ARBA" id="ARBA00022771"/>
    </source>
</evidence>
<dbReference type="Pfam" id="PF13923">
    <property type="entry name" value="zf-C3HC4_2"/>
    <property type="match status" value="1"/>
</dbReference>
<evidence type="ECO:0000313" key="7">
    <source>
        <dbReference type="EMBL" id="CAH9116624.1"/>
    </source>
</evidence>
<dbReference type="PANTHER" id="PTHR46537">
    <property type="entry name" value="OS11G0578200 PROTEIN"/>
    <property type="match status" value="1"/>
</dbReference>
<feature type="compositionally biased region" description="Basic and acidic residues" evidence="5">
    <location>
        <begin position="65"/>
        <end position="87"/>
    </location>
</feature>
<organism evidence="7 8">
    <name type="scientific">Cuscuta europaea</name>
    <name type="common">European dodder</name>
    <dbReference type="NCBI Taxonomy" id="41803"/>
    <lineage>
        <taxon>Eukaryota</taxon>
        <taxon>Viridiplantae</taxon>
        <taxon>Streptophyta</taxon>
        <taxon>Embryophyta</taxon>
        <taxon>Tracheophyta</taxon>
        <taxon>Spermatophyta</taxon>
        <taxon>Magnoliopsida</taxon>
        <taxon>eudicotyledons</taxon>
        <taxon>Gunneridae</taxon>
        <taxon>Pentapetalae</taxon>
        <taxon>asterids</taxon>
        <taxon>lamiids</taxon>
        <taxon>Solanales</taxon>
        <taxon>Convolvulaceae</taxon>
        <taxon>Cuscuteae</taxon>
        <taxon>Cuscuta</taxon>
        <taxon>Cuscuta subgen. Cuscuta</taxon>
    </lineage>
</organism>
<feature type="region of interest" description="Disordered" evidence="5">
    <location>
        <begin position="221"/>
        <end position="347"/>
    </location>
</feature>
<evidence type="ECO:0000259" key="6">
    <source>
        <dbReference type="PROSITE" id="PS50089"/>
    </source>
</evidence>
<name>A0A9P1ENI8_CUSEU</name>
<dbReference type="AlphaFoldDB" id="A0A9P1ENI8"/>